<dbReference type="SUPFAM" id="SSF52047">
    <property type="entry name" value="RNI-like"/>
    <property type="match status" value="1"/>
</dbReference>
<feature type="region of interest" description="Disordered" evidence="1">
    <location>
        <begin position="565"/>
        <end position="671"/>
    </location>
</feature>
<dbReference type="PANTHER" id="PTHR24114">
    <property type="entry name" value="LEUCINE RICH REPEAT FAMILY PROTEIN"/>
    <property type="match status" value="1"/>
</dbReference>
<evidence type="ECO:0000313" key="3">
    <source>
        <dbReference type="Proteomes" id="UP001516023"/>
    </source>
</evidence>
<feature type="region of interest" description="Disordered" evidence="1">
    <location>
        <begin position="1"/>
        <end position="87"/>
    </location>
</feature>
<feature type="compositionally biased region" description="Polar residues" evidence="1">
    <location>
        <begin position="183"/>
        <end position="192"/>
    </location>
</feature>
<feature type="compositionally biased region" description="Polar residues" evidence="1">
    <location>
        <begin position="595"/>
        <end position="605"/>
    </location>
</feature>
<reference evidence="2 3" key="1">
    <citation type="journal article" date="2020" name="G3 (Bethesda)">
        <title>Improved Reference Genome for Cyclotella cryptica CCMP332, a Model for Cell Wall Morphogenesis, Salinity Adaptation, and Lipid Production in Diatoms (Bacillariophyta).</title>
        <authorList>
            <person name="Roberts W.R."/>
            <person name="Downey K.M."/>
            <person name="Ruck E.C."/>
            <person name="Traller J.C."/>
            <person name="Alverson A.J."/>
        </authorList>
    </citation>
    <scope>NUCLEOTIDE SEQUENCE [LARGE SCALE GENOMIC DNA]</scope>
    <source>
        <strain evidence="2 3">CCMP332</strain>
    </source>
</reference>
<dbReference type="SMART" id="SM00368">
    <property type="entry name" value="LRR_RI"/>
    <property type="match status" value="4"/>
</dbReference>
<dbReference type="AlphaFoldDB" id="A0ABD3PWQ1"/>
<gene>
    <name evidence="2" type="ORF">HJC23_009651</name>
</gene>
<dbReference type="Gene3D" id="3.80.10.10">
    <property type="entry name" value="Ribonuclease Inhibitor"/>
    <property type="match status" value="1"/>
</dbReference>
<evidence type="ECO:0000313" key="2">
    <source>
        <dbReference type="EMBL" id="KAL3792187.1"/>
    </source>
</evidence>
<evidence type="ECO:0000256" key="1">
    <source>
        <dbReference type="SAM" id="MobiDB-lite"/>
    </source>
</evidence>
<dbReference type="InterPro" id="IPR052394">
    <property type="entry name" value="LRR-containing"/>
</dbReference>
<feature type="compositionally biased region" description="Basic and acidic residues" evidence="1">
    <location>
        <begin position="582"/>
        <end position="591"/>
    </location>
</feature>
<feature type="compositionally biased region" description="Acidic residues" evidence="1">
    <location>
        <begin position="71"/>
        <end position="82"/>
    </location>
</feature>
<sequence length="671" mass="73278">MVHTDVFLVERRPAAPRKMTESTEVETKDGDVENVDGNVKPEDHPKDAQGGGDATSGQDIYDSGECKETDDATDEGTEDNDRENDKAPVIQAAPQAIEGDDNLHHQGSMDDLEDCKLTPLDATMQRQSMKDTLSGKGLPAPSLLDNAVNAVRSVMKPKHNDTNRVHFSENANNHQSSLHADQYTDYHNQPHNPNHHESALQSDQSPEGEVSNSMLSKFRRKTQRLAPGQGKKSHSHPRKSPFRSEIARLREQQRLEREKKGFGPEGNDKAETKTTTAAVGLAATTAPPDTASFIKQTSKLKHAILQSLGEFLTGAFADDEELSGSYFSQDLLDQISANDPSIKGIWLQAKGLNDTHVKQLCEGLIRNKVVTEVWLPSNQITDVGAGYIAHMLKFNRSIKELFLGENEIGPKGAAALASALARGNSTLVALGLGDNHIGVEGAGAFAAALRHNHTLSSLDIKNNGIPRYSSIRGLLHKMLEFNAADPGDESLVVGLQEELTSLISNLPPDVAEDVVLQAEEALKMAMLCRKRGDVVGAAEAEGIFIRICTTGEAPVDPPEEMANAVRLHKKERPKKAKKQPRKQMEPDRLDELNTELKSLQYNEGQSKQEGKDRNGDEESFEDDSKEKDGKKHEKNDAETEGIVGDGDAPDVVVPDEKIIDDTGRGEIVVEE</sequence>
<dbReference type="EMBL" id="JABMIG020000104">
    <property type="protein sequence ID" value="KAL3792187.1"/>
    <property type="molecule type" value="Genomic_DNA"/>
</dbReference>
<dbReference type="InterPro" id="IPR001611">
    <property type="entry name" value="Leu-rich_rpt"/>
</dbReference>
<feature type="region of interest" description="Disordered" evidence="1">
    <location>
        <begin position="183"/>
        <end position="245"/>
    </location>
</feature>
<dbReference type="InterPro" id="IPR032675">
    <property type="entry name" value="LRR_dom_sf"/>
</dbReference>
<protein>
    <submittedName>
        <fullName evidence="2">Uncharacterized protein</fullName>
    </submittedName>
</protein>
<feature type="compositionally biased region" description="Basic residues" evidence="1">
    <location>
        <begin position="566"/>
        <end position="581"/>
    </location>
</feature>
<keyword evidence="3" id="KW-1185">Reference proteome</keyword>
<feature type="compositionally biased region" description="Basic residues" evidence="1">
    <location>
        <begin position="231"/>
        <end position="241"/>
    </location>
</feature>
<proteinExistence type="predicted"/>
<feature type="compositionally biased region" description="Basic and acidic residues" evidence="1">
    <location>
        <begin position="8"/>
        <end position="31"/>
    </location>
</feature>
<feature type="compositionally biased region" description="Polar residues" evidence="1">
    <location>
        <begin position="199"/>
        <end position="215"/>
    </location>
</feature>
<organism evidence="2 3">
    <name type="scientific">Cyclotella cryptica</name>
    <dbReference type="NCBI Taxonomy" id="29204"/>
    <lineage>
        <taxon>Eukaryota</taxon>
        <taxon>Sar</taxon>
        <taxon>Stramenopiles</taxon>
        <taxon>Ochrophyta</taxon>
        <taxon>Bacillariophyta</taxon>
        <taxon>Coscinodiscophyceae</taxon>
        <taxon>Thalassiosirophycidae</taxon>
        <taxon>Stephanodiscales</taxon>
        <taxon>Stephanodiscaceae</taxon>
        <taxon>Cyclotella</taxon>
    </lineage>
</organism>
<dbReference type="Proteomes" id="UP001516023">
    <property type="component" value="Unassembled WGS sequence"/>
</dbReference>
<dbReference type="PANTHER" id="PTHR24114:SF2">
    <property type="entry name" value="F-BOX DOMAIN-CONTAINING PROTEIN-RELATED"/>
    <property type="match status" value="1"/>
</dbReference>
<dbReference type="Pfam" id="PF13516">
    <property type="entry name" value="LRR_6"/>
    <property type="match status" value="2"/>
</dbReference>
<feature type="compositionally biased region" description="Basic and acidic residues" evidence="1">
    <location>
        <begin position="654"/>
        <end position="664"/>
    </location>
</feature>
<name>A0ABD3PWQ1_9STRA</name>
<accession>A0ABD3PWQ1</accession>
<comment type="caution">
    <text evidence="2">The sequence shown here is derived from an EMBL/GenBank/DDBJ whole genome shotgun (WGS) entry which is preliminary data.</text>
</comment>
<feature type="compositionally biased region" description="Basic and acidic residues" evidence="1">
    <location>
        <begin position="606"/>
        <end position="637"/>
    </location>
</feature>